<sequence>MMSMSAVRPMPVTFPESPLPHLPVPAELRFDADHPFAACLFFPVDECECVDGDEPVSWWFGRDLLNEGRCAPAGDGDVRVCPGAEGEIRITLVGETGQAVVSAPAEAVTAFLADSFRLVPAGSESEHLDIDALLAQCLGAD</sequence>
<name>A0ABP9DFY1_9ACTN</name>
<evidence type="ECO:0000313" key="8">
    <source>
        <dbReference type="Proteomes" id="UP001501752"/>
    </source>
</evidence>
<organism evidence="7 8">
    <name type="scientific">Kitasatospora terrestris</name>
    <dbReference type="NCBI Taxonomy" id="258051"/>
    <lineage>
        <taxon>Bacteria</taxon>
        <taxon>Bacillati</taxon>
        <taxon>Actinomycetota</taxon>
        <taxon>Actinomycetes</taxon>
        <taxon>Kitasatosporales</taxon>
        <taxon>Streptomycetaceae</taxon>
        <taxon>Kitasatospora</taxon>
    </lineage>
</organism>
<evidence type="ECO:0000256" key="6">
    <source>
        <dbReference type="ARBA" id="ARBA00023306"/>
    </source>
</evidence>
<keyword evidence="3" id="KW-0132">Cell division</keyword>
<comment type="caution">
    <text evidence="7">The sequence shown here is derived from an EMBL/GenBank/DDBJ whole genome shotgun (WGS) entry which is preliminary data.</text>
</comment>
<reference evidence="8" key="1">
    <citation type="journal article" date="2019" name="Int. J. Syst. Evol. Microbiol.">
        <title>The Global Catalogue of Microorganisms (GCM) 10K type strain sequencing project: providing services to taxonomists for standard genome sequencing and annotation.</title>
        <authorList>
            <consortium name="The Broad Institute Genomics Platform"/>
            <consortium name="The Broad Institute Genome Sequencing Center for Infectious Disease"/>
            <person name="Wu L."/>
            <person name="Ma J."/>
        </authorList>
    </citation>
    <scope>NUCLEOTIDE SEQUENCE [LARGE SCALE GENOMIC DNA]</scope>
    <source>
        <strain evidence="8">JCM 13006</strain>
    </source>
</reference>
<accession>A0ABP9DFY1</accession>
<keyword evidence="5" id="KW-0717">Septation</keyword>
<dbReference type="EMBL" id="BAABIS010000001">
    <property type="protein sequence ID" value="GAA4836628.1"/>
    <property type="molecule type" value="Genomic_DNA"/>
</dbReference>
<dbReference type="Proteomes" id="UP001501752">
    <property type="component" value="Unassembled WGS sequence"/>
</dbReference>
<evidence type="ECO:0000256" key="4">
    <source>
        <dbReference type="ARBA" id="ARBA00022969"/>
    </source>
</evidence>
<evidence type="ECO:0000313" key="7">
    <source>
        <dbReference type="EMBL" id="GAA4836628.1"/>
    </source>
</evidence>
<comment type="subcellular location">
    <subcellularLocation>
        <location evidence="1">Cell septum</location>
    </subcellularLocation>
</comment>
<comment type="similarity">
    <text evidence="2">Belongs to the SsgA family.</text>
</comment>
<protein>
    <submittedName>
        <fullName evidence="7">SsgA family sporulation/cell division regulator</fullName>
    </submittedName>
</protein>
<dbReference type="InterPro" id="IPR006776">
    <property type="entry name" value="SsgB"/>
</dbReference>
<proteinExistence type="inferred from homology"/>
<keyword evidence="8" id="KW-1185">Reference proteome</keyword>
<gene>
    <name evidence="7" type="ORF">GCM10023235_09450</name>
</gene>
<dbReference type="Gene3D" id="2.30.31.20">
    <property type="entry name" value="Sporulation-specific cell division protein SsgB"/>
    <property type="match status" value="1"/>
</dbReference>
<dbReference type="RefSeq" id="WP_345695481.1">
    <property type="nucleotide sequence ID" value="NZ_BAABIS010000001.1"/>
</dbReference>
<keyword evidence="4" id="KW-0749">Sporulation</keyword>
<evidence type="ECO:0000256" key="3">
    <source>
        <dbReference type="ARBA" id="ARBA00022618"/>
    </source>
</evidence>
<keyword evidence="6" id="KW-0131">Cell cycle</keyword>
<evidence type="ECO:0000256" key="2">
    <source>
        <dbReference type="ARBA" id="ARBA00009323"/>
    </source>
</evidence>
<evidence type="ECO:0000256" key="1">
    <source>
        <dbReference type="ARBA" id="ARBA00004431"/>
    </source>
</evidence>
<dbReference type="Pfam" id="PF04686">
    <property type="entry name" value="SsgA"/>
    <property type="match status" value="1"/>
</dbReference>
<dbReference type="InterPro" id="IPR038658">
    <property type="entry name" value="SsgB_sf"/>
</dbReference>
<evidence type="ECO:0000256" key="5">
    <source>
        <dbReference type="ARBA" id="ARBA00023210"/>
    </source>
</evidence>